<name>A0A8J4QS72_9ROSI</name>
<evidence type="ECO:0000313" key="2">
    <source>
        <dbReference type="Proteomes" id="UP000737018"/>
    </source>
</evidence>
<evidence type="ECO:0000313" key="1">
    <source>
        <dbReference type="EMBL" id="KAF3955295.1"/>
    </source>
</evidence>
<dbReference type="AlphaFoldDB" id="A0A8J4QS72"/>
<comment type="caution">
    <text evidence="1">The sequence shown here is derived from an EMBL/GenBank/DDBJ whole genome shotgun (WGS) entry which is preliminary data.</text>
</comment>
<protein>
    <submittedName>
        <fullName evidence="1">Uncharacterized protein</fullName>
    </submittedName>
</protein>
<gene>
    <name evidence="1" type="ORF">CMV_019470</name>
</gene>
<dbReference type="Proteomes" id="UP000737018">
    <property type="component" value="Unassembled WGS sequence"/>
</dbReference>
<keyword evidence="2" id="KW-1185">Reference proteome</keyword>
<reference evidence="1" key="1">
    <citation type="submission" date="2020-03" db="EMBL/GenBank/DDBJ databases">
        <title>Castanea mollissima Vanexum genome sequencing.</title>
        <authorList>
            <person name="Staton M."/>
        </authorList>
    </citation>
    <scope>NUCLEOTIDE SEQUENCE</scope>
    <source>
        <tissue evidence="1">Leaf</tissue>
    </source>
</reference>
<accession>A0A8J4QS72</accession>
<sequence length="39" mass="4312">MDPLAEQSVDEIKASGLFDLTRAMVRMKALSRRCSAKEG</sequence>
<proteinExistence type="predicted"/>
<feature type="non-terminal residue" evidence="1">
    <location>
        <position position="1"/>
    </location>
</feature>
<organism evidence="1 2">
    <name type="scientific">Castanea mollissima</name>
    <name type="common">Chinese chestnut</name>
    <dbReference type="NCBI Taxonomy" id="60419"/>
    <lineage>
        <taxon>Eukaryota</taxon>
        <taxon>Viridiplantae</taxon>
        <taxon>Streptophyta</taxon>
        <taxon>Embryophyta</taxon>
        <taxon>Tracheophyta</taxon>
        <taxon>Spermatophyta</taxon>
        <taxon>Magnoliopsida</taxon>
        <taxon>eudicotyledons</taxon>
        <taxon>Gunneridae</taxon>
        <taxon>Pentapetalae</taxon>
        <taxon>rosids</taxon>
        <taxon>fabids</taxon>
        <taxon>Fagales</taxon>
        <taxon>Fagaceae</taxon>
        <taxon>Castanea</taxon>
    </lineage>
</organism>
<dbReference type="EMBL" id="JRKL02003426">
    <property type="protein sequence ID" value="KAF3955295.1"/>
    <property type="molecule type" value="Genomic_DNA"/>
</dbReference>